<evidence type="ECO:0000313" key="4">
    <source>
        <dbReference type="Proteomes" id="UP000308489"/>
    </source>
</evidence>
<evidence type="ECO:0000259" key="2">
    <source>
        <dbReference type="PROSITE" id="PS51704"/>
    </source>
</evidence>
<dbReference type="InterPro" id="IPR018476">
    <property type="entry name" value="GlyceroP-diester-Pdiesterase_M"/>
</dbReference>
<keyword evidence="1" id="KW-1133">Transmembrane helix</keyword>
<dbReference type="Pfam" id="PF03009">
    <property type="entry name" value="GDPD"/>
    <property type="match status" value="1"/>
</dbReference>
<feature type="transmembrane region" description="Helical" evidence="1">
    <location>
        <begin position="27"/>
        <end position="51"/>
    </location>
</feature>
<dbReference type="KEGG" id="hhw:NCTC503_00872"/>
<sequence>MYPFNNLLKHTFKDFKNGFYINMKFEAIYKLITAFILLPLMSMCLNYFISLSGRKTITNNELIKFSTSKEGLCAFLILCVITSISIILEIGTLIIIAKNTYMGVKISLKEAFFLSLNNLSKIFSISSISIILYITFLVPLLGIGMTSSLITSLKIPSFILDWILQYPLGITLLIMSIIIAYFLLIRWIFTMHIAILENKSFKESLKDSSNLCKGNYFYIFKNLFLSQLILWIISMLFFFLSNIAIGLIIKRIGVSSFTSLAILSLYSIIISILLLLFTLFSSPFNTIIITRLYFSLRPSYTEPSNLKYYNKDKNYMSFKTVKKNKKFVSALVLIFLSLSLALTSILSYTESQKNDVNITAHRGNSLDAPENSKSAIEYAIKDKAHYAEIDVQETKDGEVVLTHDSNFKRTADVNKYVWQTTLPEIKKFDIGSKFDPKFKGETVPTLEEIIKISKNKIKLNIEIKTHGREKYLIKKVADLIKKYNLEEQCVVTSLNYKALLEIKKLNPKIKIGYIMYIALGDLAELKVDFYSIEESNVTKDLVNKAHLIGREIHIWTIDDSSKAETLIDMGVDNIITNKPEEMLQIIEKSKNKTIMEKLLGGI</sequence>
<protein>
    <submittedName>
        <fullName evidence="3">Glycerophosphoryl diester phosphodiesterase family protein</fullName>
        <ecNumber evidence="3">3.1.4.46</ecNumber>
    </submittedName>
</protein>
<name>A0A4U9RBL1_HATHI</name>
<proteinExistence type="predicted"/>
<feature type="transmembrane region" description="Helical" evidence="1">
    <location>
        <begin position="260"/>
        <end position="280"/>
    </location>
</feature>
<feature type="transmembrane region" description="Helical" evidence="1">
    <location>
        <begin position="72"/>
        <end position="97"/>
    </location>
</feature>
<dbReference type="Pfam" id="PF10110">
    <property type="entry name" value="GPDPase_memb"/>
    <property type="match status" value="1"/>
</dbReference>
<feature type="transmembrane region" description="Helical" evidence="1">
    <location>
        <begin position="122"/>
        <end position="145"/>
    </location>
</feature>
<keyword evidence="4" id="KW-1185">Reference proteome</keyword>
<dbReference type="AlphaFoldDB" id="A0A4U9RBL1"/>
<dbReference type="SUPFAM" id="SSF51695">
    <property type="entry name" value="PLC-like phosphodiesterases"/>
    <property type="match status" value="1"/>
</dbReference>
<keyword evidence="3" id="KW-0378">Hydrolase</keyword>
<feature type="transmembrane region" description="Helical" evidence="1">
    <location>
        <begin position="166"/>
        <end position="189"/>
    </location>
</feature>
<feature type="transmembrane region" description="Helical" evidence="1">
    <location>
        <begin position="228"/>
        <end position="248"/>
    </location>
</feature>
<dbReference type="InterPro" id="IPR030395">
    <property type="entry name" value="GP_PDE_dom"/>
</dbReference>
<evidence type="ECO:0000256" key="1">
    <source>
        <dbReference type="SAM" id="Phobius"/>
    </source>
</evidence>
<keyword evidence="1" id="KW-0812">Transmembrane</keyword>
<dbReference type="EC" id="3.1.4.46" evidence="3"/>
<feature type="transmembrane region" description="Helical" evidence="1">
    <location>
        <begin position="327"/>
        <end position="348"/>
    </location>
</feature>
<dbReference type="Gene3D" id="3.20.20.190">
    <property type="entry name" value="Phosphatidylinositol (PI) phosphodiesterase"/>
    <property type="match status" value="1"/>
</dbReference>
<dbReference type="OrthoDB" id="384721at2"/>
<dbReference type="InterPro" id="IPR017946">
    <property type="entry name" value="PLC-like_Pdiesterase_TIM-brl"/>
</dbReference>
<keyword evidence="1" id="KW-0472">Membrane</keyword>
<evidence type="ECO:0000313" key="3">
    <source>
        <dbReference type="EMBL" id="VTQ86070.1"/>
    </source>
</evidence>
<dbReference type="PANTHER" id="PTHR46211">
    <property type="entry name" value="GLYCEROPHOSPHORYL DIESTER PHOSPHODIESTERASE"/>
    <property type="match status" value="1"/>
</dbReference>
<dbReference type="EMBL" id="LR590481">
    <property type="protein sequence ID" value="VTQ86070.1"/>
    <property type="molecule type" value="Genomic_DNA"/>
</dbReference>
<accession>A0A4U9RBL1</accession>
<dbReference type="GO" id="GO:0008889">
    <property type="term" value="F:glycerophosphodiester phosphodiesterase activity"/>
    <property type="evidence" value="ECO:0007669"/>
    <property type="project" value="UniProtKB-EC"/>
</dbReference>
<dbReference type="PANTHER" id="PTHR46211:SF8">
    <property type="entry name" value="PHOSPHODIESTERASE"/>
    <property type="match status" value="1"/>
</dbReference>
<organism evidence="3 4">
    <name type="scientific">Hathewaya histolytica</name>
    <name type="common">Clostridium histolyticum</name>
    <dbReference type="NCBI Taxonomy" id="1498"/>
    <lineage>
        <taxon>Bacteria</taxon>
        <taxon>Bacillati</taxon>
        <taxon>Bacillota</taxon>
        <taxon>Clostridia</taxon>
        <taxon>Eubacteriales</taxon>
        <taxon>Clostridiaceae</taxon>
        <taxon>Hathewaya</taxon>
    </lineage>
</organism>
<dbReference type="GO" id="GO:0006629">
    <property type="term" value="P:lipid metabolic process"/>
    <property type="evidence" value="ECO:0007669"/>
    <property type="project" value="InterPro"/>
</dbReference>
<dbReference type="RefSeq" id="WP_138209587.1">
    <property type="nucleotide sequence ID" value="NZ_CBCRUQ010000016.1"/>
</dbReference>
<feature type="domain" description="GP-PDE" evidence="2">
    <location>
        <begin position="356"/>
        <end position="586"/>
    </location>
</feature>
<gene>
    <name evidence="3" type="primary">ugpQ</name>
    <name evidence="3" type="ORF">NCTC503_00872</name>
</gene>
<dbReference type="Proteomes" id="UP000308489">
    <property type="component" value="Chromosome 1"/>
</dbReference>
<dbReference type="PROSITE" id="PS51704">
    <property type="entry name" value="GP_PDE"/>
    <property type="match status" value="1"/>
</dbReference>
<reference evidence="3 4" key="1">
    <citation type="submission" date="2019-05" db="EMBL/GenBank/DDBJ databases">
        <authorList>
            <consortium name="Pathogen Informatics"/>
        </authorList>
    </citation>
    <scope>NUCLEOTIDE SEQUENCE [LARGE SCALE GENOMIC DNA]</scope>
    <source>
        <strain evidence="3 4">NCTC503</strain>
    </source>
</reference>
<dbReference type="CDD" id="cd08579">
    <property type="entry name" value="GDPD_memb_like"/>
    <property type="match status" value="1"/>
</dbReference>